<dbReference type="InterPro" id="IPR025345">
    <property type="entry name" value="DUF4249"/>
</dbReference>
<evidence type="ECO:0000313" key="2">
    <source>
        <dbReference type="Proteomes" id="UP000257004"/>
    </source>
</evidence>
<protein>
    <submittedName>
        <fullName evidence="1">Uncharacterized protein DUF4249</fullName>
    </submittedName>
</protein>
<name>A0A3D9FX33_9FLAO</name>
<comment type="caution">
    <text evidence="1">The sequence shown here is derived from an EMBL/GenBank/DDBJ whole genome shotgun (WGS) entry which is preliminary data.</text>
</comment>
<dbReference type="AlphaFoldDB" id="A0A3D9FX33"/>
<evidence type="ECO:0000313" key="1">
    <source>
        <dbReference type="EMBL" id="RED25321.1"/>
    </source>
</evidence>
<reference evidence="1 2" key="1">
    <citation type="submission" date="2018-07" db="EMBL/GenBank/DDBJ databases">
        <title>Genomic Encyclopedia of Archaeal and Bacterial Type Strains, Phase II (KMG-II): from individual species to whole genera.</title>
        <authorList>
            <person name="Goeker M."/>
        </authorList>
    </citation>
    <scope>NUCLEOTIDE SEQUENCE [LARGE SCALE GENOMIC DNA]</scope>
    <source>
        <strain evidence="1 2">DSM 25795</strain>
    </source>
</reference>
<keyword evidence="2" id="KW-1185">Reference proteome</keyword>
<gene>
    <name evidence="1" type="ORF">BD847_2071</name>
</gene>
<organism evidence="1 2">
    <name type="scientific">Flavobacterium cutihirudinis</name>
    <dbReference type="NCBI Taxonomy" id="1265740"/>
    <lineage>
        <taxon>Bacteria</taxon>
        <taxon>Pseudomonadati</taxon>
        <taxon>Bacteroidota</taxon>
        <taxon>Flavobacteriia</taxon>
        <taxon>Flavobacteriales</taxon>
        <taxon>Flavobacteriaceae</taxon>
        <taxon>Flavobacterium</taxon>
    </lineage>
</organism>
<dbReference type="Pfam" id="PF14054">
    <property type="entry name" value="DUF4249"/>
    <property type="match status" value="1"/>
</dbReference>
<dbReference type="RefSeq" id="WP_115888137.1">
    <property type="nucleotide sequence ID" value="NZ_QRDQ01000008.1"/>
</dbReference>
<sequence>MKDFNLKNIILFLGLAVTFNSCTEPFPLITNNYEEALVVDATITNELKNQVIKLTKTSRFEDEGVTIETGAEVYITDDTGTKYEFEENDDKYSSLVEFQAVAGKKYQLHVNTRDGRSFESSPETLTTVNPMESVTAAAETKDDILGIGIRIKSFDASGKSTYYRFEYEETYKVVAPKWVNTKATLGPDGNLIFSQNTTDTKICYGGKKSSDLMLANNNDLSEDRINYLIRFINSQDYITTTRYSILVRQYVESLNAYTYYNTLKKMSSSESILSPNQPGLLVGNVKSIKNPGNKVVGYFDVASVSTERIYFNHEDIFPHKPSPPYVTDCTQFCYGDETQIPEPCTHALPYTDDLVLRKITYFLTGGFYYWVEAPCGDCTTIASSIKPPFWTD</sequence>
<dbReference type="EMBL" id="QRDQ01000008">
    <property type="protein sequence ID" value="RED25321.1"/>
    <property type="molecule type" value="Genomic_DNA"/>
</dbReference>
<accession>A0A3D9FX33</accession>
<dbReference type="Proteomes" id="UP000257004">
    <property type="component" value="Unassembled WGS sequence"/>
</dbReference>
<dbReference type="OrthoDB" id="1062680at2"/>
<proteinExistence type="predicted"/>